<reference evidence="2 3" key="1">
    <citation type="journal article" date="2014" name="Agronomy (Basel)">
        <title>A Draft Genome Sequence for Ensete ventricosum, the Drought-Tolerant Tree Against Hunger.</title>
        <authorList>
            <person name="Harrison J."/>
            <person name="Moore K.A."/>
            <person name="Paszkiewicz K."/>
            <person name="Jones T."/>
            <person name="Grant M."/>
            <person name="Ambacheew D."/>
            <person name="Muzemil S."/>
            <person name="Studholme D.J."/>
        </authorList>
    </citation>
    <scope>NUCLEOTIDE SEQUENCE [LARGE SCALE GENOMIC DNA]</scope>
</reference>
<name>A0A426YD68_ENSVE</name>
<protein>
    <submittedName>
        <fullName evidence="2">Uncharacterized protein</fullName>
    </submittedName>
</protein>
<sequence length="66" mass="7707">MLQCANQYMTVEVLVAGKREDHKRPRVEKSRGQPLKTIRRCPDRPEPPYPRPPLPPLKSTQIEIFL</sequence>
<organism evidence="2 3">
    <name type="scientific">Ensete ventricosum</name>
    <name type="common">Abyssinian banana</name>
    <name type="synonym">Musa ensete</name>
    <dbReference type="NCBI Taxonomy" id="4639"/>
    <lineage>
        <taxon>Eukaryota</taxon>
        <taxon>Viridiplantae</taxon>
        <taxon>Streptophyta</taxon>
        <taxon>Embryophyta</taxon>
        <taxon>Tracheophyta</taxon>
        <taxon>Spermatophyta</taxon>
        <taxon>Magnoliopsida</taxon>
        <taxon>Liliopsida</taxon>
        <taxon>Zingiberales</taxon>
        <taxon>Musaceae</taxon>
        <taxon>Ensete</taxon>
    </lineage>
</organism>
<proteinExistence type="predicted"/>
<evidence type="ECO:0000256" key="1">
    <source>
        <dbReference type="SAM" id="MobiDB-lite"/>
    </source>
</evidence>
<accession>A0A426YD68</accession>
<feature type="region of interest" description="Disordered" evidence="1">
    <location>
        <begin position="20"/>
        <end position="56"/>
    </location>
</feature>
<evidence type="ECO:0000313" key="3">
    <source>
        <dbReference type="Proteomes" id="UP000287651"/>
    </source>
</evidence>
<gene>
    <name evidence="2" type="ORF">B296_00029186</name>
</gene>
<dbReference type="AlphaFoldDB" id="A0A426YD68"/>
<feature type="compositionally biased region" description="Pro residues" evidence="1">
    <location>
        <begin position="47"/>
        <end position="56"/>
    </location>
</feature>
<comment type="caution">
    <text evidence="2">The sequence shown here is derived from an EMBL/GenBank/DDBJ whole genome shotgun (WGS) entry which is preliminary data.</text>
</comment>
<dbReference type="Proteomes" id="UP000287651">
    <property type="component" value="Unassembled WGS sequence"/>
</dbReference>
<feature type="compositionally biased region" description="Basic and acidic residues" evidence="1">
    <location>
        <begin position="20"/>
        <end position="31"/>
    </location>
</feature>
<evidence type="ECO:0000313" key="2">
    <source>
        <dbReference type="EMBL" id="RRT49681.1"/>
    </source>
</evidence>
<dbReference type="EMBL" id="AMZH03013191">
    <property type="protein sequence ID" value="RRT49681.1"/>
    <property type="molecule type" value="Genomic_DNA"/>
</dbReference>